<dbReference type="PANTHER" id="PTHR30441:SF4">
    <property type="entry name" value="PROTEIN ASMA"/>
    <property type="match status" value="1"/>
</dbReference>
<feature type="domain" description="AsmA" evidence="3">
    <location>
        <begin position="54"/>
        <end position="687"/>
    </location>
</feature>
<evidence type="ECO:0000313" key="4">
    <source>
        <dbReference type="EMBL" id="AZN36598.1"/>
    </source>
</evidence>
<dbReference type="AlphaFoldDB" id="A0A3S8ZSY9"/>
<proteinExistence type="predicted"/>
<dbReference type="EMBL" id="CP034433">
    <property type="protein sequence ID" value="AZN36598.1"/>
    <property type="molecule type" value="Genomic_DNA"/>
</dbReference>
<evidence type="ECO:0000256" key="2">
    <source>
        <dbReference type="SAM" id="Phobius"/>
    </source>
</evidence>
<keyword evidence="2" id="KW-0812">Transmembrane</keyword>
<dbReference type="OrthoDB" id="9766390at2"/>
<dbReference type="Proteomes" id="UP000282438">
    <property type="component" value="Chromosome"/>
</dbReference>
<dbReference type="GO" id="GO:0005886">
    <property type="term" value="C:plasma membrane"/>
    <property type="evidence" value="ECO:0007669"/>
    <property type="project" value="TreeGrafter"/>
</dbReference>
<organism evidence="4 5">
    <name type="scientific">Iodobacter ciconiae</name>
    <dbReference type="NCBI Taxonomy" id="2496266"/>
    <lineage>
        <taxon>Bacteria</taxon>
        <taxon>Pseudomonadati</taxon>
        <taxon>Pseudomonadota</taxon>
        <taxon>Betaproteobacteria</taxon>
        <taxon>Neisseriales</taxon>
        <taxon>Chitinibacteraceae</taxon>
        <taxon>Iodobacter</taxon>
    </lineage>
</organism>
<sequence>MIAANLDFSGLSHVFLPCVKIFNNLNFEINPCLRDNPRMHRPTIDWRHSRPFRICLLLLVMLVALLGTVPYFISFDLIKSGLSIMLEKDTKRQLSIRGDARFVLLPQPALLLDDVTLTEPGETTIFSHADRVRIELSPWPLLIGKGKIKALDFEKPALNVIRREDGTYNFEDLLTPKSHTKELSFSLDTVHFTEASFKLSDEFLGESLRLSRLNLTMKNLSDPKAGHLDLDGMLLIGDNGRPVQWQGALSASAAMRYHEADHRLLVADLLLELEQKGGSSPELRLQNVKVSTVGNLVYGWQPLRFKGGELKLNISGQRAGQHWKGELDVPEILLSKEAVNLNHLKLNVDMQSPSGQLSAKATIPNLTGLKQGLLRTETASFEVKLHSPEQNLALTFASPLELLNGSIARLPAYRLTGTYTNRNLPRGAIGLDLNGAGALNLQAESLSLSSQGQLDKSPVKAQIEVTDFVRPHYAVDVDLNKLDLSPYLPVVAAGAKTVNPDKPFDFWWLDNLDASGKLKIGELAMQKLHINNISLEFAAKNRKLNLEPLAATLYGGQLTGSLKVDASKKTPSFRIQQKLANMNINALLTDVIDNSRFEGRGHLDLDVAAVGNQLSHLRRTAGGNVRLLLNQGAVRGIDLEALLRTASRQISLMNGETSPSLNLDAKTSFSELRSTLTLKHGVASNSDLAVTAGILRLTGGGTLDLNSNAIDYNMNASANPKVPALKGLSGLSLPIKLTGALSAPEYHIDYASLKEQILLKQKTASEAQAPVSKAPAQKAAQPRKAAGLKAAAGTKATAKKTTSPKAEKPHK</sequence>
<evidence type="ECO:0000256" key="1">
    <source>
        <dbReference type="SAM" id="MobiDB-lite"/>
    </source>
</evidence>
<protein>
    <submittedName>
        <fullName evidence="4">AsmA family protein</fullName>
    </submittedName>
</protein>
<gene>
    <name evidence="4" type="ORF">EJO50_08865</name>
</gene>
<evidence type="ECO:0000259" key="3">
    <source>
        <dbReference type="Pfam" id="PF05170"/>
    </source>
</evidence>
<feature type="transmembrane region" description="Helical" evidence="2">
    <location>
        <begin position="54"/>
        <end position="73"/>
    </location>
</feature>
<feature type="region of interest" description="Disordered" evidence="1">
    <location>
        <begin position="764"/>
        <end position="811"/>
    </location>
</feature>
<evidence type="ECO:0000313" key="5">
    <source>
        <dbReference type="Proteomes" id="UP000282438"/>
    </source>
</evidence>
<feature type="compositionally biased region" description="Low complexity" evidence="1">
    <location>
        <begin position="767"/>
        <end position="804"/>
    </location>
</feature>
<dbReference type="InterPro" id="IPR052894">
    <property type="entry name" value="AsmA-related"/>
</dbReference>
<keyword evidence="2" id="KW-0472">Membrane</keyword>
<reference evidence="4 5" key="1">
    <citation type="submission" date="2018-12" db="EMBL/GenBank/DDBJ databases">
        <title>Complete genome sequence of Iodobacter sp. H11R3.</title>
        <authorList>
            <person name="Bae J.-W."/>
        </authorList>
    </citation>
    <scope>NUCLEOTIDE SEQUENCE [LARGE SCALE GENOMIC DNA]</scope>
    <source>
        <strain evidence="4 5">H11R3</strain>
    </source>
</reference>
<dbReference type="KEGG" id="iod:EJO50_08865"/>
<dbReference type="PANTHER" id="PTHR30441">
    <property type="entry name" value="DUF748 DOMAIN-CONTAINING PROTEIN"/>
    <property type="match status" value="1"/>
</dbReference>
<dbReference type="InterPro" id="IPR007844">
    <property type="entry name" value="AsmA"/>
</dbReference>
<keyword evidence="5" id="KW-1185">Reference proteome</keyword>
<keyword evidence="2" id="KW-1133">Transmembrane helix</keyword>
<accession>A0A3S8ZSY9</accession>
<dbReference type="GO" id="GO:0090313">
    <property type="term" value="P:regulation of protein targeting to membrane"/>
    <property type="evidence" value="ECO:0007669"/>
    <property type="project" value="TreeGrafter"/>
</dbReference>
<dbReference type="Pfam" id="PF05170">
    <property type="entry name" value="AsmA"/>
    <property type="match status" value="1"/>
</dbReference>
<name>A0A3S8ZSY9_9NEIS</name>